<dbReference type="AlphaFoldDB" id="A0A178W8Y0"/>
<dbReference type="OrthoDB" id="1052600at2759"/>
<feature type="domain" description="F-box" evidence="1">
    <location>
        <begin position="7"/>
        <end position="47"/>
    </location>
</feature>
<evidence type="ECO:0000313" key="2">
    <source>
        <dbReference type="EMBL" id="CAA0302856.1"/>
    </source>
</evidence>
<evidence type="ECO:0000313" key="4">
    <source>
        <dbReference type="Proteomes" id="UP000078284"/>
    </source>
</evidence>
<dbReference type="PANTHER" id="PTHR31672:SF13">
    <property type="entry name" value="F-BOX PROTEIN CPR30-LIKE"/>
    <property type="match status" value="1"/>
</dbReference>
<dbReference type="CDD" id="cd22157">
    <property type="entry name" value="F-box_AtFBW1-like"/>
    <property type="match status" value="1"/>
</dbReference>
<evidence type="ECO:0000313" key="5">
    <source>
        <dbReference type="Proteomes" id="UP000434276"/>
    </source>
</evidence>
<dbReference type="Proteomes" id="UP000434276">
    <property type="component" value="Unassembled WGS sequence"/>
</dbReference>
<evidence type="ECO:0000259" key="1">
    <source>
        <dbReference type="SMART" id="SM00256"/>
    </source>
</evidence>
<accession>A0A178W8Y0</accession>
<reference evidence="3" key="2">
    <citation type="submission" date="2016-03" db="EMBL/GenBank/DDBJ databases">
        <title>Full-length assembly of Arabidopsis thaliana Ler reveals the complement of translocations and inversions.</title>
        <authorList>
            <person name="Zapata L."/>
            <person name="Schneeberger K."/>
            <person name="Ossowski S."/>
        </authorList>
    </citation>
    <scope>NUCLEOTIDE SEQUENCE [LARGE SCALE GENOMIC DNA]</scope>
    <source>
        <tissue evidence="3">Leaf</tissue>
    </source>
</reference>
<protein>
    <submittedName>
        <fullName evidence="3">EDA1</fullName>
    </submittedName>
</protein>
<dbReference type="InterPro" id="IPR017451">
    <property type="entry name" value="F-box-assoc_interact_dom"/>
</dbReference>
<dbReference type="InterPro" id="IPR006527">
    <property type="entry name" value="F-box-assoc_dom_typ1"/>
</dbReference>
<dbReference type="SUPFAM" id="SSF81383">
    <property type="entry name" value="F-box domain"/>
    <property type="match status" value="1"/>
</dbReference>
<dbReference type="SMART" id="SM00256">
    <property type="entry name" value="FBOX"/>
    <property type="match status" value="1"/>
</dbReference>
<organism evidence="3 4">
    <name type="scientific">Arabidopsis thaliana</name>
    <name type="common">Mouse-ear cress</name>
    <dbReference type="NCBI Taxonomy" id="3702"/>
    <lineage>
        <taxon>Eukaryota</taxon>
        <taxon>Viridiplantae</taxon>
        <taxon>Streptophyta</taxon>
        <taxon>Embryophyta</taxon>
        <taxon>Tracheophyta</taxon>
        <taxon>Spermatophyta</taxon>
        <taxon>Magnoliopsida</taxon>
        <taxon>eudicotyledons</taxon>
        <taxon>Gunneridae</taxon>
        <taxon>Pentapetalae</taxon>
        <taxon>rosids</taxon>
        <taxon>malvids</taxon>
        <taxon>Brassicales</taxon>
        <taxon>Brassicaceae</taxon>
        <taxon>Camelineae</taxon>
        <taxon>Arabidopsis</taxon>
    </lineage>
</organism>
<sequence length="380" mass="43719">MTTMSDLSVDLVGEILSRVPLTSLSAVRCTCKSWNTLSKHQIFGKAELAATKQFLGFTVMDYKVCSLRFDLQGIRNDGDDFVDHGKSGLKIRNKAVKKNHGNGLHRKTGRCHIVERSELNQVEVYDVFHSDGLLLCVTKDHWRLVVWNPYLGQIRWIRARKQFGLSNMFSLGYDNSNRNHKIMKFLMFMTKQHVHNTQKSMILTPVHGGWLRSIPSAERFGPHLPLPVHSYDDVTLSCVRQEQLALLYGNNETDDSLEIWITNQIDPNAVSWSIFLKVDIKPLIGFPKDFDPGSFFIDEEKKVVVVYDLDGHLYSTKKNCAYQRLYIIGEDGYFTSVKIKCSDSPEFSAYAPSLVHIQTNQLRKMKRKRKNKRRKMQITS</sequence>
<dbReference type="NCBIfam" id="TIGR01640">
    <property type="entry name" value="F_box_assoc_1"/>
    <property type="match status" value="2"/>
</dbReference>
<reference evidence="2 5" key="3">
    <citation type="submission" date="2019-12" db="EMBL/GenBank/DDBJ databases">
        <authorList>
            <person name="Jiao W.-B."/>
            <person name="Schneeberger K."/>
        </authorList>
    </citation>
    <scope>NUCLEOTIDE SEQUENCE [LARGE SCALE GENOMIC DNA]</scope>
    <source>
        <strain evidence="5">cv. C24</strain>
    </source>
</reference>
<dbReference type="InterPro" id="IPR050796">
    <property type="entry name" value="SCF_F-box_component"/>
</dbReference>
<dbReference type="InterPro" id="IPR036047">
    <property type="entry name" value="F-box-like_dom_sf"/>
</dbReference>
<dbReference type="InterPro" id="IPR001810">
    <property type="entry name" value="F-box_dom"/>
</dbReference>
<dbReference type="ExpressionAtlas" id="A0A178W8Y0">
    <property type="expression patterns" value="differential"/>
</dbReference>
<reference evidence="4" key="1">
    <citation type="journal article" date="2016" name="Proc. Natl. Acad. Sci. U.S.A.">
        <title>Chromosome-level assembly of Arabidopsis thaliana Ler reveals the extent of translocation and inversion polymorphisms.</title>
        <authorList>
            <person name="Zapata L."/>
            <person name="Ding J."/>
            <person name="Willing E.M."/>
            <person name="Hartwig B."/>
            <person name="Bezdan D."/>
            <person name="Jiao W.B."/>
            <person name="Patel V."/>
            <person name="Velikkakam James G."/>
            <person name="Koornneef M."/>
            <person name="Ossowski S."/>
            <person name="Schneeberger K."/>
        </authorList>
    </citation>
    <scope>NUCLEOTIDE SEQUENCE [LARGE SCALE GENOMIC DNA]</scope>
    <source>
        <strain evidence="4">cv. Landsberg erecta</strain>
    </source>
</reference>
<dbReference type="Proteomes" id="UP000078284">
    <property type="component" value="Chromosome 1"/>
</dbReference>
<evidence type="ECO:0000313" key="3">
    <source>
        <dbReference type="EMBL" id="OAP13995.1"/>
    </source>
</evidence>
<dbReference type="PANTHER" id="PTHR31672">
    <property type="entry name" value="BNACNNG10540D PROTEIN"/>
    <property type="match status" value="1"/>
</dbReference>
<accession>A0A5S9WMV3</accession>
<proteinExistence type="predicted"/>
<dbReference type="Gene3D" id="1.20.1280.50">
    <property type="match status" value="1"/>
</dbReference>
<name>A0A178W8Y0_ARATH</name>
<dbReference type="Pfam" id="PF07734">
    <property type="entry name" value="FBA_1"/>
    <property type="match status" value="2"/>
</dbReference>
<gene>
    <name evidence="3" type="ordered locus">AXX17_At1g52760</name>
    <name evidence="2" type="ORF">C24_LOCUS4819</name>
</gene>
<dbReference type="EMBL" id="LUHQ01000001">
    <property type="protein sequence ID" value="OAP13995.1"/>
    <property type="molecule type" value="Genomic_DNA"/>
</dbReference>
<dbReference type="Pfam" id="PF00646">
    <property type="entry name" value="F-box"/>
    <property type="match status" value="1"/>
</dbReference>
<dbReference type="EMBL" id="CACSHJ010000087">
    <property type="protein sequence ID" value="CAA0302856.1"/>
    <property type="molecule type" value="Genomic_DNA"/>
</dbReference>